<organism evidence="1 2">
    <name type="scientific">Elysia crispata</name>
    <name type="common">lettuce slug</name>
    <dbReference type="NCBI Taxonomy" id="231223"/>
    <lineage>
        <taxon>Eukaryota</taxon>
        <taxon>Metazoa</taxon>
        <taxon>Spiralia</taxon>
        <taxon>Lophotrochozoa</taxon>
        <taxon>Mollusca</taxon>
        <taxon>Gastropoda</taxon>
        <taxon>Heterobranchia</taxon>
        <taxon>Euthyneura</taxon>
        <taxon>Panpulmonata</taxon>
        <taxon>Sacoglossa</taxon>
        <taxon>Placobranchoidea</taxon>
        <taxon>Plakobranchidae</taxon>
        <taxon>Elysia</taxon>
    </lineage>
</organism>
<sequence>MGVLLTSIRLSTIESFVFFGQHFSLVSTLVFSPLRQEVSIEGYYGLVKSLSSVLLRCVFLTQIEKVGEVSKKKTRRVRLRKPLLHHCAGLESRTPSSRGPGHNIVNWMDPSPTKRNNHLSESSQVATPPMMNGTRLFTYRNLDHSGRHTSGTRPAGRWCSRWSSGAWARYLSPTTGNSKHNQEDQDR</sequence>
<accession>A0AAE1DHL2</accession>
<dbReference type="EMBL" id="JAWDGP010003786">
    <property type="protein sequence ID" value="KAK3770866.1"/>
    <property type="molecule type" value="Genomic_DNA"/>
</dbReference>
<protein>
    <submittedName>
        <fullName evidence="1">Uncharacterized protein</fullName>
    </submittedName>
</protein>
<gene>
    <name evidence="1" type="ORF">RRG08_036466</name>
</gene>
<dbReference type="AlphaFoldDB" id="A0AAE1DHL2"/>
<name>A0AAE1DHL2_9GAST</name>
<reference evidence="1" key="1">
    <citation type="journal article" date="2023" name="G3 (Bethesda)">
        <title>A reference genome for the long-term kleptoplast-retaining sea slug Elysia crispata morphotype clarki.</title>
        <authorList>
            <person name="Eastman K.E."/>
            <person name="Pendleton A.L."/>
            <person name="Shaikh M.A."/>
            <person name="Suttiyut T."/>
            <person name="Ogas R."/>
            <person name="Tomko P."/>
            <person name="Gavelis G."/>
            <person name="Widhalm J.R."/>
            <person name="Wisecaver J.H."/>
        </authorList>
    </citation>
    <scope>NUCLEOTIDE SEQUENCE</scope>
    <source>
        <strain evidence="1">ECLA1</strain>
    </source>
</reference>
<comment type="caution">
    <text evidence="1">The sequence shown here is derived from an EMBL/GenBank/DDBJ whole genome shotgun (WGS) entry which is preliminary data.</text>
</comment>
<keyword evidence="2" id="KW-1185">Reference proteome</keyword>
<evidence type="ECO:0000313" key="1">
    <source>
        <dbReference type="EMBL" id="KAK3770866.1"/>
    </source>
</evidence>
<evidence type="ECO:0000313" key="2">
    <source>
        <dbReference type="Proteomes" id="UP001283361"/>
    </source>
</evidence>
<proteinExistence type="predicted"/>
<dbReference type="Proteomes" id="UP001283361">
    <property type="component" value="Unassembled WGS sequence"/>
</dbReference>